<feature type="chain" id="PRO_5029910764" evidence="1">
    <location>
        <begin position="19"/>
        <end position="67"/>
    </location>
</feature>
<dbReference type="EMBL" id="VXIV02001556">
    <property type="protein sequence ID" value="KAF6031881.1"/>
    <property type="molecule type" value="Genomic_DNA"/>
</dbReference>
<reference evidence="2" key="1">
    <citation type="submission" date="2020-06" db="EMBL/GenBank/DDBJ databases">
        <title>Draft genome of Bugula neritina, a colonial animal packing powerful symbionts and potential medicines.</title>
        <authorList>
            <person name="Rayko M."/>
        </authorList>
    </citation>
    <scope>NUCLEOTIDE SEQUENCE [LARGE SCALE GENOMIC DNA]</scope>
    <source>
        <strain evidence="2">Kwan_BN1</strain>
    </source>
</reference>
<dbReference type="Proteomes" id="UP000593567">
    <property type="component" value="Unassembled WGS sequence"/>
</dbReference>
<accession>A0A7J7K1N9</accession>
<evidence type="ECO:0000256" key="1">
    <source>
        <dbReference type="SAM" id="SignalP"/>
    </source>
</evidence>
<dbReference type="AlphaFoldDB" id="A0A7J7K1N9"/>
<proteinExistence type="predicted"/>
<feature type="signal peptide" evidence="1">
    <location>
        <begin position="1"/>
        <end position="18"/>
    </location>
</feature>
<keyword evidence="3" id="KW-1185">Reference proteome</keyword>
<evidence type="ECO:0000313" key="2">
    <source>
        <dbReference type="EMBL" id="KAF6031881.1"/>
    </source>
</evidence>
<protein>
    <submittedName>
        <fullName evidence="2">Uncharacterized protein</fullName>
    </submittedName>
</protein>
<name>A0A7J7K1N9_BUGNE</name>
<gene>
    <name evidence="2" type="ORF">EB796_009783</name>
</gene>
<organism evidence="2 3">
    <name type="scientific">Bugula neritina</name>
    <name type="common">Brown bryozoan</name>
    <name type="synonym">Sertularia neritina</name>
    <dbReference type="NCBI Taxonomy" id="10212"/>
    <lineage>
        <taxon>Eukaryota</taxon>
        <taxon>Metazoa</taxon>
        <taxon>Spiralia</taxon>
        <taxon>Lophotrochozoa</taxon>
        <taxon>Bryozoa</taxon>
        <taxon>Gymnolaemata</taxon>
        <taxon>Cheilostomatida</taxon>
        <taxon>Flustrina</taxon>
        <taxon>Buguloidea</taxon>
        <taxon>Bugulidae</taxon>
        <taxon>Bugula</taxon>
    </lineage>
</organism>
<keyword evidence="1" id="KW-0732">Signal</keyword>
<evidence type="ECO:0000313" key="3">
    <source>
        <dbReference type="Proteomes" id="UP000593567"/>
    </source>
</evidence>
<comment type="caution">
    <text evidence="2">The sequence shown here is derived from an EMBL/GenBank/DDBJ whole genome shotgun (WGS) entry which is preliminary data.</text>
</comment>
<sequence>MLMKILVITSLYISFTGADPITFVNTWSGNMFQGEVSLTAGKDLTSGWQMKLTFNRPLLQLTVSKTQ</sequence>